<dbReference type="EMBL" id="CP015136">
    <property type="protein sequence ID" value="AMY12735.1"/>
    <property type="molecule type" value="Genomic_DNA"/>
</dbReference>
<reference evidence="15" key="2">
    <citation type="submission" date="2016-04" db="EMBL/GenBank/DDBJ databases">
        <title>First Complete Genome Sequence of a Subdivision 6 Acidobacterium.</title>
        <authorList>
            <person name="Huang S."/>
            <person name="Vieira S."/>
            <person name="Bunk B."/>
            <person name="Riedel T."/>
            <person name="Sproeer C."/>
            <person name="Overmann J."/>
        </authorList>
    </citation>
    <scope>NUCLEOTIDE SEQUENCE [LARGE SCALE GENOMIC DNA]</scope>
    <source>
        <strain evidence="15">DSM 100886 HEG_-6_39</strain>
    </source>
</reference>
<evidence type="ECO:0000256" key="11">
    <source>
        <dbReference type="ARBA" id="ARBA00023303"/>
    </source>
</evidence>
<dbReference type="OrthoDB" id="7626281at2"/>
<evidence type="ECO:0008006" key="16">
    <source>
        <dbReference type="Google" id="ProtNLM"/>
    </source>
</evidence>
<feature type="transmembrane region" description="Helical" evidence="13">
    <location>
        <begin position="80"/>
        <end position="103"/>
    </location>
</feature>
<keyword evidence="3" id="KW-0813">Transport</keyword>
<keyword evidence="7" id="KW-0630">Potassium</keyword>
<evidence type="ECO:0000313" key="15">
    <source>
        <dbReference type="Proteomes" id="UP000076079"/>
    </source>
</evidence>
<evidence type="ECO:0000313" key="14">
    <source>
        <dbReference type="EMBL" id="AMY12735.1"/>
    </source>
</evidence>
<feature type="transmembrane region" description="Helical" evidence="13">
    <location>
        <begin position="189"/>
        <end position="209"/>
    </location>
</feature>
<keyword evidence="15" id="KW-1185">Reference proteome</keyword>
<evidence type="ECO:0000256" key="10">
    <source>
        <dbReference type="ARBA" id="ARBA00023136"/>
    </source>
</evidence>
<dbReference type="STRING" id="1855912.LuPra_06017"/>
<organism evidence="14 15">
    <name type="scientific">Luteitalea pratensis</name>
    <dbReference type="NCBI Taxonomy" id="1855912"/>
    <lineage>
        <taxon>Bacteria</taxon>
        <taxon>Pseudomonadati</taxon>
        <taxon>Acidobacteriota</taxon>
        <taxon>Vicinamibacteria</taxon>
        <taxon>Vicinamibacterales</taxon>
        <taxon>Vicinamibacteraceae</taxon>
        <taxon>Luteitalea</taxon>
    </lineage>
</organism>
<protein>
    <recommendedName>
        <fullName evidence="16">Integral membrane protein</fullName>
    </recommendedName>
</protein>
<dbReference type="RefSeq" id="WP_110174166.1">
    <property type="nucleotide sequence ID" value="NZ_CP015136.1"/>
</dbReference>
<comment type="subcellular location">
    <subcellularLocation>
        <location evidence="1">Membrane</location>
        <topology evidence="1">Multi-pass membrane protein</topology>
    </subcellularLocation>
</comment>
<evidence type="ECO:0000256" key="6">
    <source>
        <dbReference type="ARBA" id="ARBA00022826"/>
    </source>
</evidence>
<gene>
    <name evidence="14" type="ORF">LuPra_06017</name>
</gene>
<keyword evidence="8 13" id="KW-1133">Transmembrane helix</keyword>
<comment type="catalytic activity">
    <reaction evidence="12">
        <text>K(+)(in) = K(+)(out)</text>
        <dbReference type="Rhea" id="RHEA:29463"/>
        <dbReference type="ChEBI" id="CHEBI:29103"/>
    </reaction>
</comment>
<evidence type="ECO:0000256" key="4">
    <source>
        <dbReference type="ARBA" id="ARBA00022538"/>
    </source>
</evidence>
<feature type="transmembrane region" description="Helical" evidence="13">
    <location>
        <begin position="165"/>
        <end position="183"/>
    </location>
</feature>
<dbReference type="Pfam" id="PF06736">
    <property type="entry name" value="TMEM175"/>
    <property type="match status" value="1"/>
</dbReference>
<dbReference type="GO" id="GO:0015252">
    <property type="term" value="F:proton channel activity"/>
    <property type="evidence" value="ECO:0007669"/>
    <property type="project" value="InterPro"/>
</dbReference>
<feature type="transmembrane region" description="Helical" evidence="13">
    <location>
        <begin position="123"/>
        <end position="144"/>
    </location>
</feature>
<evidence type="ECO:0000256" key="1">
    <source>
        <dbReference type="ARBA" id="ARBA00004141"/>
    </source>
</evidence>
<keyword evidence="11" id="KW-0407">Ion channel</keyword>
<dbReference type="GO" id="GO:0005267">
    <property type="term" value="F:potassium channel activity"/>
    <property type="evidence" value="ECO:0007669"/>
    <property type="project" value="UniProtKB-KW"/>
</dbReference>
<keyword evidence="10 13" id="KW-0472">Membrane</keyword>
<evidence type="ECO:0000256" key="5">
    <source>
        <dbReference type="ARBA" id="ARBA00022692"/>
    </source>
</evidence>
<evidence type="ECO:0000256" key="12">
    <source>
        <dbReference type="ARBA" id="ARBA00034430"/>
    </source>
</evidence>
<keyword evidence="9" id="KW-0406">Ion transport</keyword>
<dbReference type="Proteomes" id="UP000076079">
    <property type="component" value="Chromosome"/>
</dbReference>
<feature type="transmembrane region" description="Helical" evidence="13">
    <location>
        <begin position="12"/>
        <end position="29"/>
    </location>
</feature>
<evidence type="ECO:0000256" key="13">
    <source>
        <dbReference type="SAM" id="Phobius"/>
    </source>
</evidence>
<evidence type="ECO:0000256" key="8">
    <source>
        <dbReference type="ARBA" id="ARBA00022989"/>
    </source>
</evidence>
<proteinExistence type="inferred from homology"/>
<name>A0A143PVL3_LUTPR</name>
<dbReference type="AlphaFoldDB" id="A0A143PVL3"/>
<keyword evidence="6" id="KW-0631">Potassium channel</keyword>
<dbReference type="InterPro" id="IPR010617">
    <property type="entry name" value="TMEM175-like"/>
</dbReference>
<evidence type="ECO:0000256" key="3">
    <source>
        <dbReference type="ARBA" id="ARBA00022448"/>
    </source>
</evidence>
<comment type="similarity">
    <text evidence="2">Belongs to the TMEM175 family.</text>
</comment>
<evidence type="ECO:0000256" key="7">
    <source>
        <dbReference type="ARBA" id="ARBA00022958"/>
    </source>
</evidence>
<evidence type="ECO:0000256" key="2">
    <source>
        <dbReference type="ARBA" id="ARBA00006920"/>
    </source>
</evidence>
<reference evidence="14 15" key="1">
    <citation type="journal article" date="2016" name="Genome Announc.">
        <title>First Complete Genome Sequence of a Subdivision 6 Acidobacterium Strain.</title>
        <authorList>
            <person name="Huang S."/>
            <person name="Vieira S."/>
            <person name="Bunk B."/>
            <person name="Riedel T."/>
            <person name="Sproer C."/>
            <person name="Overmann J."/>
        </authorList>
    </citation>
    <scope>NUCLEOTIDE SEQUENCE [LARGE SCALE GENOMIC DNA]</scope>
    <source>
        <strain evidence="15">DSM 100886 HEG_-6_39</strain>
    </source>
</reference>
<keyword evidence="5 13" id="KW-0812">Transmembrane</keyword>
<sequence>MTVSRDVTRIEAFSDAVFGFALTLLVVSLEVPRTYDDMMGTVRALPAFAASFAILLLIWQEHHNFFRRYGIHDGVTIWMNGLLLFVVLFYVFPLKFLMTMLVGPHGVMFGGRPEAVTGEQMPSLMSMYGIGFVAVFLLLAALHWRARRFLRVESDGSVDLQQLDVHLGACLVYVVIGLSSVALARVPAIWAPAAAGFTYALIGPAHFVYHRFMAPRPGSSAV</sequence>
<dbReference type="KEGG" id="abac:LuPra_06017"/>
<evidence type="ECO:0000256" key="9">
    <source>
        <dbReference type="ARBA" id="ARBA00023065"/>
    </source>
</evidence>
<feature type="transmembrane region" description="Helical" evidence="13">
    <location>
        <begin position="41"/>
        <end position="59"/>
    </location>
</feature>
<dbReference type="GO" id="GO:0016020">
    <property type="term" value="C:membrane"/>
    <property type="evidence" value="ECO:0007669"/>
    <property type="project" value="UniProtKB-SubCell"/>
</dbReference>
<accession>A0A143PVL3</accession>
<keyword evidence="4" id="KW-0633">Potassium transport</keyword>